<reference evidence="1 2" key="1">
    <citation type="submission" date="2023-06" db="EMBL/GenBank/DDBJ databases">
        <title>Azospirillum isscasensis sp.nov, a bacterium isolated from rhizosphere soil of rice.</title>
        <authorList>
            <person name="Wang H."/>
        </authorList>
    </citation>
    <scope>NUCLEOTIDE SEQUENCE [LARGE SCALE GENOMIC DNA]</scope>
    <source>
        <strain evidence="1 2">C340-1</strain>
    </source>
</reference>
<dbReference type="Proteomes" id="UP001227317">
    <property type="component" value="Unassembled WGS sequence"/>
</dbReference>
<dbReference type="RefSeq" id="WP_306705304.1">
    <property type="nucleotide sequence ID" value="NZ_JAUJFI010000031.1"/>
</dbReference>
<protein>
    <submittedName>
        <fullName evidence="1">Uncharacterized protein</fullName>
    </submittedName>
</protein>
<keyword evidence="2" id="KW-1185">Reference proteome</keyword>
<sequence>MAHTHATPDRLLSAGRRVLARFGSRTLDHVPADEFINWVALWDELRGDFATQALPHVPAFDDLPPAAREAARAYIRQRLISDVTLGRCEDLHRDLFARGIRTVGVEAYAVARDAYEDSVEAFGAARLRLAGLLIQH</sequence>
<accession>A0ABU0WIN5</accession>
<evidence type="ECO:0000313" key="2">
    <source>
        <dbReference type="Proteomes" id="UP001227317"/>
    </source>
</evidence>
<proteinExistence type="predicted"/>
<dbReference type="EMBL" id="JAUJFI010000031">
    <property type="protein sequence ID" value="MDQ2102834.1"/>
    <property type="molecule type" value="Genomic_DNA"/>
</dbReference>
<gene>
    <name evidence="1" type="ORF">QSG27_09040</name>
</gene>
<evidence type="ECO:0000313" key="1">
    <source>
        <dbReference type="EMBL" id="MDQ2102834.1"/>
    </source>
</evidence>
<comment type="caution">
    <text evidence="1">The sequence shown here is derived from an EMBL/GenBank/DDBJ whole genome shotgun (WGS) entry which is preliminary data.</text>
</comment>
<name>A0ABU0WIN5_9PROT</name>
<organism evidence="1 2">
    <name type="scientific">Azospirillum isscasi</name>
    <dbReference type="NCBI Taxonomy" id="3053926"/>
    <lineage>
        <taxon>Bacteria</taxon>
        <taxon>Pseudomonadati</taxon>
        <taxon>Pseudomonadota</taxon>
        <taxon>Alphaproteobacteria</taxon>
        <taxon>Rhodospirillales</taxon>
        <taxon>Azospirillaceae</taxon>
        <taxon>Azospirillum</taxon>
    </lineage>
</organism>